<dbReference type="GO" id="GO:0016887">
    <property type="term" value="F:ATP hydrolysis activity"/>
    <property type="evidence" value="ECO:0007669"/>
    <property type="project" value="InterPro"/>
</dbReference>
<dbReference type="Gene3D" id="3.40.50.300">
    <property type="entry name" value="P-loop containing nucleotide triphosphate hydrolases"/>
    <property type="match status" value="1"/>
</dbReference>
<dbReference type="InterPro" id="IPR011704">
    <property type="entry name" value="ATPase_dyneun-rel_AAA"/>
</dbReference>
<dbReference type="InterPro" id="IPR027417">
    <property type="entry name" value="P-loop_NTPase"/>
</dbReference>
<dbReference type="RefSeq" id="WP_055057549.1">
    <property type="nucleotide sequence ID" value="NZ_CYZP01000005.1"/>
</dbReference>
<reference evidence="2 3" key="1">
    <citation type="submission" date="2015-09" db="EMBL/GenBank/DDBJ databases">
        <authorList>
            <consortium name="Pathogen Informatics"/>
        </authorList>
    </citation>
    <scope>NUCLEOTIDE SEQUENCE [LARGE SCALE GENOMIC DNA]</scope>
    <source>
        <strain evidence="2 3">2789STDY5834861</strain>
    </source>
</reference>
<feature type="domain" description="ATPase dynein-related AAA" evidence="1">
    <location>
        <begin position="309"/>
        <end position="479"/>
    </location>
</feature>
<dbReference type="PANTHER" id="PTHR37291">
    <property type="entry name" value="5-METHYLCYTOSINE-SPECIFIC RESTRICTION ENZYME B"/>
    <property type="match status" value="1"/>
</dbReference>
<organism evidence="2 3">
    <name type="scientific">Blautia obeum</name>
    <dbReference type="NCBI Taxonomy" id="40520"/>
    <lineage>
        <taxon>Bacteria</taxon>
        <taxon>Bacillati</taxon>
        <taxon>Bacillota</taxon>
        <taxon>Clostridia</taxon>
        <taxon>Lachnospirales</taxon>
        <taxon>Lachnospiraceae</taxon>
        <taxon>Blautia</taxon>
    </lineage>
</organism>
<sequence>MNRPDNLMAYDELDLKLGIKSSLPHVKGTLALSVLLWECADHPSELVFSEQKDKETVLTQELRQWLSDYLSEICEEENIDIQKVISCANDNQLFKSQMEALIVAFELVWKLAKVSFVDSSKAASAERTGGIRYPKKLAYSVNMDIIHSVISSNESAFVRVLLSWIGVDVTFDPECELILLKLLTALAEGAVFKLVDGEKDVIFNQNSIYRKLLETNQPVDVNGDKEAKGSLRILKSLLSDSMNPYLKYSGGSVSAQSVISDRLDDYQKRVETLLRLNATKVIGLDSLDADQEGASFDDLEKTRISTGTNVLLYGVPGSGKSWTIEHEYCKKGTHVERLVFHPDYTYSDFIGQILPVVAEDGQVSYQFTAGPFTNILKDAYLNPTEEYILVIEEINRGNAPAIFGEVFQLLDRKVIASEKYDDGMPIGTSEYGITNANIAKIVYGDSKHKVKIPSNLSIIGTMNTSDQNVFTLDTAFQRRWEMRLIENNFEIVDRNLADAEILDTGITWEVFCTEINSIIVGNNVRMSSSEDKRLGAYFVRLMDLQKDQKMGDLSSGEYDSLRKKESAGIISKEDDVRLAEIRTAMKQNRRFPEKVIKYLWDDAFKFNREVIFETTEYRSLESVIRAFMYAEGIQRFKMFKQNVVDALQNPESEQ</sequence>
<dbReference type="GO" id="GO:0005524">
    <property type="term" value="F:ATP binding"/>
    <property type="evidence" value="ECO:0007669"/>
    <property type="project" value="InterPro"/>
</dbReference>
<dbReference type="InterPro" id="IPR052934">
    <property type="entry name" value="Methyl-DNA_Rec/Restrict_Enz"/>
</dbReference>
<dbReference type="EMBL" id="CYZP01000005">
    <property type="protein sequence ID" value="CUN69832.1"/>
    <property type="molecule type" value="Genomic_DNA"/>
</dbReference>
<dbReference type="EC" id="3.1.21.-" evidence="2"/>
<protein>
    <submittedName>
        <fullName evidence="2">5-methylcytosine-specific restriction enzyme B</fullName>
        <ecNumber evidence="2">3.1.21.-</ecNumber>
    </submittedName>
</protein>
<name>A0A173Z039_9FIRM</name>
<evidence type="ECO:0000313" key="3">
    <source>
        <dbReference type="Proteomes" id="UP000095645"/>
    </source>
</evidence>
<dbReference type="AlphaFoldDB" id="A0A173Z039"/>
<gene>
    <name evidence="2" type="primary">mcrB</name>
    <name evidence="2" type="ORF">ERS852476_00841</name>
</gene>
<dbReference type="Proteomes" id="UP000095645">
    <property type="component" value="Unassembled WGS sequence"/>
</dbReference>
<proteinExistence type="predicted"/>
<keyword evidence="2" id="KW-0378">Hydrolase</keyword>
<evidence type="ECO:0000313" key="2">
    <source>
        <dbReference type="EMBL" id="CUN69832.1"/>
    </source>
</evidence>
<evidence type="ECO:0000259" key="1">
    <source>
        <dbReference type="Pfam" id="PF07728"/>
    </source>
</evidence>
<dbReference type="PANTHER" id="PTHR37291:SF1">
    <property type="entry name" value="TYPE IV METHYL-DIRECTED RESTRICTION ENZYME ECOKMCRB SUBUNIT"/>
    <property type="match status" value="1"/>
</dbReference>
<accession>A0A173Z039</accession>
<dbReference type="Pfam" id="PF07728">
    <property type="entry name" value="AAA_5"/>
    <property type="match status" value="1"/>
</dbReference>
<dbReference type="SUPFAM" id="SSF52540">
    <property type="entry name" value="P-loop containing nucleoside triphosphate hydrolases"/>
    <property type="match status" value="1"/>
</dbReference>